<sequence length="281" mass="29199">MKELEGVAAFITGGGGGIGLGIAQCLARRGVRLAIADVSAGKLVSARALAEEEGWAANAIFLPLDISDRGAFAAALARAEESCGPLRILINNAGVAVNGPVAEAGFPDWDWALAVNLGGVVNGIVCGLPLLRRHGLGGHIVNTASLGALMPPRPTRGIYATTKSAIIALSEHLRLDLEGSGIGVSVLLPGPTRTNIEDSWQLRPAELREGSRFDGLAKAGTTQPPADLPWRDPTEIGEMTLAGILENRPYIVTHPEYAGAVKARNRTIEDAIADWGDAGNG</sequence>
<dbReference type="EC" id="1.1.1.268" evidence="6"/>
<dbReference type="PANTHER" id="PTHR43391:SF14">
    <property type="entry name" value="DEHYDROGENASE_REDUCTASE SDR FAMILY PROTEIN 7-LIKE"/>
    <property type="match status" value="1"/>
</dbReference>
<keyword evidence="2" id="KW-0521">NADP</keyword>
<proteinExistence type="inferred from homology"/>
<protein>
    <submittedName>
        <fullName evidence="6">2-(R)-hydroxypropyl-CoM dehydrogenase</fullName>
        <ecNumber evidence="6">1.1.1.268</ecNumber>
    </submittedName>
</protein>
<dbReference type="PATRIC" id="fig|1267766.3.peg.1864"/>
<evidence type="ECO:0000313" key="7">
    <source>
        <dbReference type="Proteomes" id="UP000034392"/>
    </source>
</evidence>
<dbReference type="SMART" id="SM00822">
    <property type="entry name" value="PKS_KR"/>
    <property type="match status" value="1"/>
</dbReference>
<feature type="domain" description="Ketoreductase" evidence="5">
    <location>
        <begin position="7"/>
        <end position="192"/>
    </location>
</feature>
<evidence type="ECO:0000259" key="5">
    <source>
        <dbReference type="SMART" id="SM00822"/>
    </source>
</evidence>
<dbReference type="AlphaFoldDB" id="A0A0F7KVU9"/>
<accession>A0A0F7KVU9</accession>
<gene>
    <name evidence="6" type="primary">xecD</name>
    <name evidence="6" type="ORF">WYH_01844</name>
</gene>
<dbReference type="PANTHER" id="PTHR43391">
    <property type="entry name" value="RETINOL DEHYDROGENASE-RELATED"/>
    <property type="match status" value="1"/>
</dbReference>
<dbReference type="InterPro" id="IPR020904">
    <property type="entry name" value="Sc_DH/Rdtase_CS"/>
</dbReference>
<keyword evidence="7" id="KW-1185">Reference proteome</keyword>
<dbReference type="InterPro" id="IPR036291">
    <property type="entry name" value="NAD(P)-bd_dom_sf"/>
</dbReference>
<dbReference type="PROSITE" id="PS00061">
    <property type="entry name" value="ADH_SHORT"/>
    <property type="match status" value="1"/>
</dbReference>
<evidence type="ECO:0000256" key="4">
    <source>
        <dbReference type="RuleBase" id="RU000363"/>
    </source>
</evidence>
<dbReference type="RefSeq" id="WP_046903569.1">
    <property type="nucleotide sequence ID" value="NZ_CP011452.2"/>
</dbReference>
<keyword evidence="3 6" id="KW-0560">Oxidoreductase</keyword>
<dbReference type="InterPro" id="IPR002347">
    <property type="entry name" value="SDR_fam"/>
</dbReference>
<dbReference type="InterPro" id="IPR057326">
    <property type="entry name" value="KR_dom"/>
</dbReference>
<comment type="similarity">
    <text evidence="1 4">Belongs to the short-chain dehydrogenases/reductases (SDR) family.</text>
</comment>
<dbReference type="STRING" id="1267766.WYH_01844"/>
<evidence type="ECO:0000256" key="1">
    <source>
        <dbReference type="ARBA" id="ARBA00006484"/>
    </source>
</evidence>
<dbReference type="KEGG" id="aay:WYH_01844"/>
<dbReference type="SUPFAM" id="SSF51735">
    <property type="entry name" value="NAD(P)-binding Rossmann-fold domains"/>
    <property type="match status" value="1"/>
</dbReference>
<evidence type="ECO:0000256" key="3">
    <source>
        <dbReference type="ARBA" id="ARBA00023002"/>
    </source>
</evidence>
<reference evidence="6" key="1">
    <citation type="submission" date="2015-05" db="EMBL/GenBank/DDBJ databases">
        <title>The complete genome of Altererythrobacter atlanticus strain 26DY36.</title>
        <authorList>
            <person name="Wu Y.-H."/>
            <person name="Cheng H."/>
            <person name="Wu X.-W."/>
        </authorList>
    </citation>
    <scope>NUCLEOTIDE SEQUENCE [LARGE SCALE GENOMIC DNA]</scope>
    <source>
        <strain evidence="6">26DY36</strain>
    </source>
</reference>
<evidence type="ECO:0000313" key="6">
    <source>
        <dbReference type="EMBL" id="AKH42880.1"/>
    </source>
</evidence>
<dbReference type="Gene3D" id="3.40.50.720">
    <property type="entry name" value="NAD(P)-binding Rossmann-like Domain"/>
    <property type="match status" value="1"/>
</dbReference>
<dbReference type="PRINTS" id="PR00080">
    <property type="entry name" value="SDRFAMILY"/>
</dbReference>
<dbReference type="EMBL" id="CP011452">
    <property type="protein sequence ID" value="AKH42880.1"/>
    <property type="molecule type" value="Genomic_DNA"/>
</dbReference>
<name>A0A0F7KVU9_9SPHN</name>
<organism evidence="6 7">
    <name type="scientific">Croceibacterium atlanticum</name>
    <dbReference type="NCBI Taxonomy" id="1267766"/>
    <lineage>
        <taxon>Bacteria</taxon>
        <taxon>Pseudomonadati</taxon>
        <taxon>Pseudomonadota</taxon>
        <taxon>Alphaproteobacteria</taxon>
        <taxon>Sphingomonadales</taxon>
        <taxon>Erythrobacteraceae</taxon>
        <taxon>Croceibacterium</taxon>
    </lineage>
</organism>
<dbReference type="PRINTS" id="PR00081">
    <property type="entry name" value="GDHRDH"/>
</dbReference>
<evidence type="ECO:0000256" key="2">
    <source>
        <dbReference type="ARBA" id="ARBA00022857"/>
    </source>
</evidence>
<dbReference type="CDD" id="cd05233">
    <property type="entry name" value="SDR_c"/>
    <property type="match status" value="1"/>
</dbReference>
<dbReference type="Pfam" id="PF00106">
    <property type="entry name" value="adh_short"/>
    <property type="match status" value="1"/>
</dbReference>
<dbReference type="Proteomes" id="UP000034392">
    <property type="component" value="Chromosome"/>
</dbReference>
<dbReference type="GO" id="GO:0050574">
    <property type="term" value="F:2-(R)-hydroxypropyl-CoM dehydrogenase activity"/>
    <property type="evidence" value="ECO:0007669"/>
    <property type="project" value="UniProtKB-EC"/>
</dbReference>